<proteinExistence type="predicted"/>
<evidence type="ECO:0000313" key="1">
    <source>
        <dbReference type="EMBL" id="PSR76785.1"/>
    </source>
</evidence>
<evidence type="ECO:0000313" key="2">
    <source>
        <dbReference type="Proteomes" id="UP000241462"/>
    </source>
</evidence>
<sequence>MWNLCRTSYQDSSTQVWSDAAVPTAKSRSDPTGALLQGPHPRCRDQRLFSHMRGKFLVCSHTILCRPKCEDIKKGDNLVLMRSFFVPLRDIHNNGLFVMYVRWAANEPGASNSKTTIAEGDSALLLLLLLLLGLDTIVRKTTAKEGIEPAPQTCTMSITQVLSEDPIVLIPLLVAFLASCSRGCVSQFHKTVPWPLPSKNCLHQVWYRQPVTVMPPTTTVPTTPAGLVVTLRSTSCWRRQLAWMFRSLFNSLLAAPIVVGSVSGSWTDLDASEWLPIMRPSGNLRFLVTQLEVRRQLKRRYATKTSRSTAAGHPFHLRGRLGCSRHVP</sequence>
<dbReference type="Proteomes" id="UP000241462">
    <property type="component" value="Unassembled WGS sequence"/>
</dbReference>
<reference evidence="1 2" key="1">
    <citation type="journal article" date="2018" name="Mycol. Prog.">
        <title>Coniella lustricola, a new species from submerged detritus.</title>
        <authorList>
            <person name="Raudabaugh D.B."/>
            <person name="Iturriaga T."/>
            <person name="Carver A."/>
            <person name="Mondo S."/>
            <person name="Pangilinan J."/>
            <person name="Lipzen A."/>
            <person name="He G."/>
            <person name="Amirebrahimi M."/>
            <person name="Grigoriev I.V."/>
            <person name="Miller A.N."/>
        </authorList>
    </citation>
    <scope>NUCLEOTIDE SEQUENCE [LARGE SCALE GENOMIC DNA]</scope>
    <source>
        <strain evidence="1 2">B22-T-1</strain>
    </source>
</reference>
<dbReference type="AlphaFoldDB" id="A0A2T2ZU15"/>
<dbReference type="EMBL" id="KZ678694">
    <property type="protein sequence ID" value="PSR76785.1"/>
    <property type="molecule type" value="Genomic_DNA"/>
</dbReference>
<protein>
    <submittedName>
        <fullName evidence="1">Uncharacterized protein</fullName>
    </submittedName>
</protein>
<keyword evidence="2" id="KW-1185">Reference proteome</keyword>
<accession>A0A2T2ZU15</accession>
<name>A0A2T2ZU15_9PEZI</name>
<dbReference type="InParanoid" id="A0A2T2ZU15"/>
<gene>
    <name evidence="1" type="ORF">BD289DRAFT_168667</name>
</gene>
<organism evidence="1 2">
    <name type="scientific">Coniella lustricola</name>
    <dbReference type="NCBI Taxonomy" id="2025994"/>
    <lineage>
        <taxon>Eukaryota</taxon>
        <taxon>Fungi</taxon>
        <taxon>Dikarya</taxon>
        <taxon>Ascomycota</taxon>
        <taxon>Pezizomycotina</taxon>
        <taxon>Sordariomycetes</taxon>
        <taxon>Sordariomycetidae</taxon>
        <taxon>Diaporthales</taxon>
        <taxon>Schizoparmaceae</taxon>
        <taxon>Coniella</taxon>
    </lineage>
</organism>